<feature type="domain" description="DALR anticodon binding" evidence="11">
    <location>
        <begin position="520"/>
        <end position="636"/>
    </location>
</feature>
<feature type="domain" description="Arginyl tRNA synthetase N-terminal" evidence="12">
    <location>
        <begin position="35"/>
        <end position="117"/>
    </location>
</feature>
<dbReference type="InterPro" id="IPR009080">
    <property type="entry name" value="tRNAsynth_Ia_anticodon-bd"/>
</dbReference>
<dbReference type="CDD" id="cd00671">
    <property type="entry name" value="ArgRS_core"/>
    <property type="match status" value="1"/>
</dbReference>
<keyword evidence="5 10" id="KW-0067">ATP-binding</keyword>
<comment type="caution">
    <text evidence="13">The sequence shown here is derived from an EMBL/GenBank/DDBJ whole genome shotgun (WGS) entry which is preliminary data.</text>
</comment>
<keyword evidence="4 10" id="KW-0547">Nucleotide-binding</keyword>
<dbReference type="Pfam" id="PF05746">
    <property type="entry name" value="DALR_1"/>
    <property type="match status" value="1"/>
</dbReference>
<dbReference type="SMART" id="SM01016">
    <property type="entry name" value="Arg_tRNA_synt_N"/>
    <property type="match status" value="1"/>
</dbReference>
<dbReference type="InterPro" id="IPR001412">
    <property type="entry name" value="aa-tRNA-synth_I_CS"/>
</dbReference>
<comment type="catalytic activity">
    <reaction evidence="9">
        <text>tRNA(Arg) + L-arginine + ATP = L-arginyl-tRNA(Arg) + AMP + diphosphate</text>
        <dbReference type="Rhea" id="RHEA:20301"/>
        <dbReference type="Rhea" id="RHEA-COMP:9658"/>
        <dbReference type="Rhea" id="RHEA-COMP:9673"/>
        <dbReference type="ChEBI" id="CHEBI:30616"/>
        <dbReference type="ChEBI" id="CHEBI:32682"/>
        <dbReference type="ChEBI" id="CHEBI:33019"/>
        <dbReference type="ChEBI" id="CHEBI:78442"/>
        <dbReference type="ChEBI" id="CHEBI:78513"/>
        <dbReference type="ChEBI" id="CHEBI:456215"/>
        <dbReference type="EC" id="6.1.1.19"/>
    </reaction>
</comment>
<dbReference type="InterPro" id="IPR008909">
    <property type="entry name" value="DALR_anticod-bd"/>
</dbReference>
<dbReference type="InterPro" id="IPR036695">
    <property type="entry name" value="Arg-tRNA-synth_N_sf"/>
</dbReference>
<evidence type="ECO:0000256" key="8">
    <source>
        <dbReference type="ARBA" id="ARBA00033033"/>
    </source>
</evidence>
<proteinExistence type="inferred from homology"/>
<dbReference type="Gene3D" id="3.40.50.620">
    <property type="entry name" value="HUPs"/>
    <property type="match status" value="1"/>
</dbReference>
<evidence type="ECO:0000256" key="4">
    <source>
        <dbReference type="ARBA" id="ARBA00022741"/>
    </source>
</evidence>
<dbReference type="InterPro" id="IPR001278">
    <property type="entry name" value="Arg-tRNA-ligase"/>
</dbReference>
<evidence type="ECO:0000256" key="5">
    <source>
        <dbReference type="ARBA" id="ARBA00022840"/>
    </source>
</evidence>
<dbReference type="FunFam" id="1.10.730.10:FF:000006">
    <property type="entry name" value="Arginyl-tRNA synthetase 2, mitochondrial"/>
    <property type="match status" value="1"/>
</dbReference>
<dbReference type="GO" id="GO:0005524">
    <property type="term" value="F:ATP binding"/>
    <property type="evidence" value="ECO:0007669"/>
    <property type="project" value="UniProtKB-KW"/>
</dbReference>
<dbReference type="PANTHER" id="PTHR11956:SF11">
    <property type="entry name" value="ARGININE--TRNA LIGASE, MITOCHONDRIAL-RELATED"/>
    <property type="match status" value="1"/>
</dbReference>
<dbReference type="EMBL" id="JAUKUD010000007">
    <property type="protein sequence ID" value="KAK0738949.1"/>
    <property type="molecule type" value="Genomic_DNA"/>
</dbReference>
<keyword evidence="14" id="KW-1185">Reference proteome</keyword>
<dbReference type="InterPro" id="IPR005148">
    <property type="entry name" value="Arg-tRNA-synth_N"/>
</dbReference>
<dbReference type="Pfam" id="PF00750">
    <property type="entry name" value="tRNA-synt_1d"/>
    <property type="match status" value="1"/>
</dbReference>
<reference evidence="13" key="1">
    <citation type="submission" date="2023-06" db="EMBL/GenBank/DDBJ databases">
        <title>Genome-scale phylogeny and comparative genomics of the fungal order Sordariales.</title>
        <authorList>
            <consortium name="Lawrence Berkeley National Laboratory"/>
            <person name="Hensen N."/>
            <person name="Bonometti L."/>
            <person name="Westerberg I."/>
            <person name="Brannstrom I.O."/>
            <person name="Guillou S."/>
            <person name="Cros-Aarteil S."/>
            <person name="Calhoun S."/>
            <person name="Haridas S."/>
            <person name="Kuo A."/>
            <person name="Mondo S."/>
            <person name="Pangilinan J."/>
            <person name="Riley R."/>
            <person name="LaButti K."/>
            <person name="Andreopoulos B."/>
            <person name="Lipzen A."/>
            <person name="Chen C."/>
            <person name="Yanf M."/>
            <person name="Daum C."/>
            <person name="Ng V."/>
            <person name="Clum A."/>
            <person name="Steindorff A."/>
            <person name="Ohm R."/>
            <person name="Martin F."/>
            <person name="Silar P."/>
            <person name="Natvig D."/>
            <person name="Lalanne C."/>
            <person name="Gautier V."/>
            <person name="Ament-velasquez S.L."/>
            <person name="Kruys A."/>
            <person name="Hutchinson M.I."/>
            <person name="Powell A.J."/>
            <person name="Barry K."/>
            <person name="Miller A.N."/>
            <person name="Grigoriev I.V."/>
            <person name="Debuchy R."/>
            <person name="Gladieux P."/>
            <person name="Thoren M.H."/>
            <person name="Johannesson H."/>
        </authorList>
    </citation>
    <scope>NUCLEOTIDE SEQUENCE</scope>
    <source>
        <strain evidence="13">SMH3187-1</strain>
    </source>
</reference>
<dbReference type="GO" id="GO:0005739">
    <property type="term" value="C:mitochondrion"/>
    <property type="evidence" value="ECO:0007669"/>
    <property type="project" value="TreeGrafter"/>
</dbReference>
<evidence type="ECO:0000256" key="7">
    <source>
        <dbReference type="ARBA" id="ARBA00023146"/>
    </source>
</evidence>
<evidence type="ECO:0000256" key="1">
    <source>
        <dbReference type="ARBA" id="ARBA00005594"/>
    </source>
</evidence>
<evidence type="ECO:0000256" key="2">
    <source>
        <dbReference type="ARBA" id="ARBA00012837"/>
    </source>
</evidence>
<evidence type="ECO:0000256" key="3">
    <source>
        <dbReference type="ARBA" id="ARBA00022598"/>
    </source>
</evidence>
<dbReference type="SUPFAM" id="SSF52374">
    <property type="entry name" value="Nucleotidylyl transferase"/>
    <property type="match status" value="1"/>
</dbReference>
<evidence type="ECO:0000256" key="9">
    <source>
        <dbReference type="ARBA" id="ARBA00049339"/>
    </source>
</evidence>
<dbReference type="EC" id="6.1.1.19" evidence="2"/>
<dbReference type="SMART" id="SM00836">
    <property type="entry name" value="DALR_1"/>
    <property type="match status" value="1"/>
</dbReference>
<evidence type="ECO:0000313" key="14">
    <source>
        <dbReference type="Proteomes" id="UP001172155"/>
    </source>
</evidence>
<organism evidence="13 14">
    <name type="scientific">Schizothecium vesticola</name>
    <dbReference type="NCBI Taxonomy" id="314040"/>
    <lineage>
        <taxon>Eukaryota</taxon>
        <taxon>Fungi</taxon>
        <taxon>Dikarya</taxon>
        <taxon>Ascomycota</taxon>
        <taxon>Pezizomycotina</taxon>
        <taxon>Sordariomycetes</taxon>
        <taxon>Sordariomycetidae</taxon>
        <taxon>Sordariales</taxon>
        <taxon>Schizotheciaceae</taxon>
        <taxon>Schizothecium</taxon>
    </lineage>
</organism>
<dbReference type="Proteomes" id="UP001172155">
    <property type="component" value="Unassembled WGS sequence"/>
</dbReference>
<keyword evidence="6 10" id="KW-0648">Protein biosynthesis</keyword>
<evidence type="ECO:0000259" key="12">
    <source>
        <dbReference type="SMART" id="SM01016"/>
    </source>
</evidence>
<dbReference type="Gene3D" id="1.10.730.10">
    <property type="entry name" value="Isoleucyl-tRNA Synthetase, Domain 1"/>
    <property type="match status" value="1"/>
</dbReference>
<dbReference type="PANTHER" id="PTHR11956">
    <property type="entry name" value="ARGINYL-TRNA SYNTHETASE"/>
    <property type="match status" value="1"/>
</dbReference>
<dbReference type="NCBIfam" id="TIGR00456">
    <property type="entry name" value="argS"/>
    <property type="match status" value="1"/>
</dbReference>
<dbReference type="PROSITE" id="PS00178">
    <property type="entry name" value="AA_TRNA_LIGASE_I"/>
    <property type="match status" value="1"/>
</dbReference>
<evidence type="ECO:0000256" key="6">
    <source>
        <dbReference type="ARBA" id="ARBA00022917"/>
    </source>
</evidence>
<protein>
    <recommendedName>
        <fullName evidence="2">arginine--tRNA ligase</fullName>
        <ecNumber evidence="2">6.1.1.19</ecNumber>
    </recommendedName>
    <alternativeName>
        <fullName evidence="8">Arginyl-tRNA synthetase</fullName>
    </alternativeName>
</protein>
<dbReference type="InterPro" id="IPR035684">
    <property type="entry name" value="ArgRS_core"/>
</dbReference>
<dbReference type="AlphaFoldDB" id="A0AA40EEW7"/>
<dbReference type="GO" id="GO:0032543">
    <property type="term" value="P:mitochondrial translation"/>
    <property type="evidence" value="ECO:0007669"/>
    <property type="project" value="TreeGrafter"/>
</dbReference>
<keyword evidence="7 10" id="KW-0030">Aminoacyl-tRNA synthetase</keyword>
<dbReference type="CDD" id="cd07956">
    <property type="entry name" value="Anticodon_Ia_Arg"/>
    <property type="match status" value="1"/>
</dbReference>
<accession>A0AA40EEW7</accession>
<comment type="similarity">
    <text evidence="1 10">Belongs to the class-I aminoacyl-tRNA synthetase family.</text>
</comment>
<dbReference type="SUPFAM" id="SSF55190">
    <property type="entry name" value="Arginyl-tRNA synthetase (ArgRS), N-terminal 'additional' domain"/>
    <property type="match status" value="1"/>
</dbReference>
<dbReference type="Gene3D" id="3.30.1360.70">
    <property type="entry name" value="Arginyl tRNA synthetase N-terminal domain"/>
    <property type="match status" value="1"/>
</dbReference>
<evidence type="ECO:0000313" key="13">
    <source>
        <dbReference type="EMBL" id="KAK0738949.1"/>
    </source>
</evidence>
<dbReference type="FunFam" id="3.40.50.620:FF:000058">
    <property type="entry name" value="Mitochondrial arginyl-tRNA synthetase"/>
    <property type="match status" value="1"/>
</dbReference>
<dbReference type="InterPro" id="IPR014729">
    <property type="entry name" value="Rossmann-like_a/b/a_fold"/>
</dbReference>
<dbReference type="GO" id="GO:0006420">
    <property type="term" value="P:arginyl-tRNA aminoacylation"/>
    <property type="evidence" value="ECO:0007669"/>
    <property type="project" value="InterPro"/>
</dbReference>
<keyword evidence="3 10" id="KW-0436">Ligase</keyword>
<name>A0AA40EEW7_9PEZI</name>
<evidence type="ECO:0000256" key="10">
    <source>
        <dbReference type="RuleBase" id="RU363038"/>
    </source>
</evidence>
<evidence type="ECO:0000259" key="11">
    <source>
        <dbReference type="SMART" id="SM00836"/>
    </source>
</evidence>
<dbReference type="GO" id="GO:0004814">
    <property type="term" value="F:arginine-tRNA ligase activity"/>
    <property type="evidence" value="ECO:0007669"/>
    <property type="project" value="UniProtKB-EC"/>
</dbReference>
<gene>
    <name evidence="13" type="ORF">B0T18DRAFT_433676</name>
</gene>
<dbReference type="PRINTS" id="PR01038">
    <property type="entry name" value="TRNASYNTHARG"/>
</dbReference>
<sequence length="636" mass="71795">MAPSIEDLAKKVDGLSLDALADKYPACHPEINPLDLYRAHLANVLEPITGVDPKLIYTNLQWTSSLDKGDLALPTASLRLKGAKYDQLAKEWAEKFPENDAIYEKPVVSGIHMSFFYRSVPLVSSVIPLVREKGAEYGRNPYHGLRDPKDPSKGKKNMIVEFSSPNIAKPFHAGHLRSTIIGGFLANLYEGAGWNVRRINYLGDWGKQYGLLALSYVKYGDEDQLQKDPINHLFHLYVRISAEMAAEKDDITKRKEAGEDVSALEANSLDEQARQYFKKMTDRDPDALAMWKRFRDLSIVRYKETYARLNIRFDEYSGESQVSEDEMDKIGDEMVAKGICKEDKGAQLVDFSALVPGKEGKRLEKPIVRKKDGTALYLTRDISELLNRDKKYNFDHMIYVVASAQDLHLKQLFKIIELLGHKEIADKCQHINFGLVLGMSTRRGTVKFLDDILRDVADKMHETMRKNETKYNQVADPAGTADTLGISSVMVQDMSGKRINNYTFNMEAMTSFEGDTGPYLQYAHARVSSIRRKANLSDEDLASADLSLLTEPHAVNIVRMLAQWPDQVQNTLKTLEPTTVLTYLFKMTHALSSSYDHLQVVGSERELMKARMALYDAAHTVLGNGMRLLGLSPVER</sequence>
<dbReference type="SUPFAM" id="SSF47323">
    <property type="entry name" value="Anticodon-binding domain of a subclass of class I aminoacyl-tRNA synthetases"/>
    <property type="match status" value="1"/>
</dbReference>